<evidence type="ECO:0000256" key="4">
    <source>
        <dbReference type="ARBA" id="ARBA00023315"/>
    </source>
</evidence>
<name>A0A6G1ZHS9_9BACT</name>
<dbReference type="GO" id="GO:0006535">
    <property type="term" value="P:cysteine biosynthetic process from serine"/>
    <property type="evidence" value="ECO:0007669"/>
    <property type="project" value="InterPro"/>
</dbReference>
<sequence>MIVIRLYRIGNLLHRKSWFRLAKLVSYLNRFLFAVWLPSSAKIGRNFKLGYGGLGVVIHKDAIIGDNVLIAQNVTIGRNFGDKKVPVIGNDVYVGTGSVIFGEITIGNNVIIGSNTLVNKSIPDNTTVVGNPMKIIQSNRIKKYYELDTKTDPCKKTVLKNH</sequence>
<dbReference type="SUPFAM" id="SSF51161">
    <property type="entry name" value="Trimeric LpxA-like enzymes"/>
    <property type="match status" value="1"/>
</dbReference>
<dbReference type="InterPro" id="IPR018357">
    <property type="entry name" value="Hexapep_transf_CS"/>
</dbReference>
<comment type="similarity">
    <text evidence="1 5">Belongs to the transferase hexapeptide repeat family.</text>
</comment>
<dbReference type="AlphaFoldDB" id="A0A6G1ZHS9"/>
<comment type="catalytic activity">
    <reaction evidence="5">
        <text>L-serine + acetyl-CoA = O-acetyl-L-serine + CoA</text>
        <dbReference type="Rhea" id="RHEA:24560"/>
        <dbReference type="ChEBI" id="CHEBI:33384"/>
        <dbReference type="ChEBI" id="CHEBI:57287"/>
        <dbReference type="ChEBI" id="CHEBI:57288"/>
        <dbReference type="ChEBI" id="CHEBI:58340"/>
        <dbReference type="EC" id="2.3.1.30"/>
    </reaction>
</comment>
<dbReference type="InterPro" id="IPR005881">
    <property type="entry name" value="Ser_O-AcTrfase"/>
</dbReference>
<dbReference type="InterPro" id="IPR011004">
    <property type="entry name" value="Trimer_LpxA-like_sf"/>
</dbReference>
<evidence type="ECO:0000256" key="1">
    <source>
        <dbReference type="ARBA" id="ARBA00007274"/>
    </source>
</evidence>
<dbReference type="GO" id="GO:0009001">
    <property type="term" value="F:serine O-acetyltransferase activity"/>
    <property type="evidence" value="ECO:0007669"/>
    <property type="project" value="UniProtKB-EC"/>
</dbReference>
<comment type="caution">
    <text evidence="6">The sequence shown here is derived from an EMBL/GenBank/DDBJ whole genome shotgun (WGS) entry which is preliminary data.</text>
</comment>
<evidence type="ECO:0000256" key="5">
    <source>
        <dbReference type="PIRNR" id="PIRNR000441"/>
    </source>
</evidence>
<dbReference type="Gene3D" id="2.160.10.10">
    <property type="entry name" value="Hexapeptide repeat proteins"/>
    <property type="match status" value="1"/>
</dbReference>
<evidence type="ECO:0000256" key="2">
    <source>
        <dbReference type="ARBA" id="ARBA00022679"/>
    </source>
</evidence>
<evidence type="ECO:0000256" key="3">
    <source>
        <dbReference type="ARBA" id="ARBA00022737"/>
    </source>
</evidence>
<accession>A0A6G1ZHS9</accession>
<dbReference type="PROSITE" id="PS00101">
    <property type="entry name" value="HEXAPEP_TRANSFERASES"/>
    <property type="match status" value="1"/>
</dbReference>
<keyword evidence="3" id="KW-0677">Repeat</keyword>
<evidence type="ECO:0000313" key="6">
    <source>
        <dbReference type="EMBL" id="MRY13526.1"/>
    </source>
</evidence>
<reference evidence="6" key="1">
    <citation type="journal article" date="2019" name="Nat. Med.">
        <title>A library of human gut bacterial isolates paired with longitudinal multiomics data enables mechanistic microbiome research.</title>
        <authorList>
            <person name="Poyet M."/>
            <person name="Groussin M."/>
            <person name="Gibbons S.M."/>
            <person name="Avila-Pacheco J."/>
            <person name="Jiang X."/>
            <person name="Kearney S.M."/>
            <person name="Perrotta A.R."/>
            <person name="Berdy B."/>
            <person name="Zhao S."/>
            <person name="Lieberman T.D."/>
            <person name="Swanson P.K."/>
            <person name="Smith M."/>
            <person name="Roesemann S."/>
            <person name="Alexander J.E."/>
            <person name="Rich S.A."/>
            <person name="Livny J."/>
            <person name="Vlamakis H."/>
            <person name="Clish C."/>
            <person name="Bullock K."/>
            <person name="Deik A."/>
            <person name="Scott J."/>
            <person name="Pierce K.A."/>
            <person name="Xavier R.J."/>
            <person name="Alm E.J."/>
        </authorList>
    </citation>
    <scope>NUCLEOTIDE SEQUENCE</scope>
    <source>
        <strain evidence="6">BIOML-A4</strain>
    </source>
</reference>
<dbReference type="InterPro" id="IPR001451">
    <property type="entry name" value="Hexapep"/>
</dbReference>
<dbReference type="PIRSF" id="PIRSF000441">
    <property type="entry name" value="CysE"/>
    <property type="match status" value="1"/>
</dbReference>
<proteinExistence type="inferred from homology"/>
<dbReference type="Pfam" id="PF00132">
    <property type="entry name" value="Hexapep"/>
    <property type="match status" value="1"/>
</dbReference>
<dbReference type="CDD" id="cd03354">
    <property type="entry name" value="LbH_SAT"/>
    <property type="match status" value="1"/>
</dbReference>
<dbReference type="GO" id="GO:0005737">
    <property type="term" value="C:cytoplasm"/>
    <property type="evidence" value="ECO:0007669"/>
    <property type="project" value="InterPro"/>
</dbReference>
<dbReference type="PANTHER" id="PTHR42811">
    <property type="entry name" value="SERINE ACETYLTRANSFERASE"/>
    <property type="match status" value="1"/>
</dbReference>
<dbReference type="EC" id="2.3.1.30" evidence="5"/>
<organism evidence="6">
    <name type="scientific">Parabacteroides goldsteinii</name>
    <dbReference type="NCBI Taxonomy" id="328812"/>
    <lineage>
        <taxon>Bacteria</taxon>
        <taxon>Pseudomonadati</taxon>
        <taxon>Bacteroidota</taxon>
        <taxon>Bacteroidia</taxon>
        <taxon>Bacteroidales</taxon>
        <taxon>Tannerellaceae</taxon>
        <taxon>Parabacteroides</taxon>
    </lineage>
</organism>
<keyword evidence="4 5" id="KW-0012">Acyltransferase</keyword>
<gene>
    <name evidence="6" type="ORF">GKE01_18955</name>
</gene>
<protein>
    <recommendedName>
        <fullName evidence="5">Serine acetyltransferase</fullName>
        <ecNumber evidence="5">2.3.1.30</ecNumber>
    </recommendedName>
</protein>
<dbReference type="RefSeq" id="WP_007657851.1">
    <property type="nucleotide sequence ID" value="NZ_CAJLDJ010000011.1"/>
</dbReference>
<keyword evidence="2 5" id="KW-0808">Transferase</keyword>
<dbReference type="EMBL" id="WKLP01000031">
    <property type="protein sequence ID" value="MRY13526.1"/>
    <property type="molecule type" value="Genomic_DNA"/>
</dbReference>
<dbReference type="InterPro" id="IPR045304">
    <property type="entry name" value="LbH_SAT"/>
</dbReference>